<dbReference type="AlphaFoldDB" id="A0A6A5TKH6"/>
<feature type="compositionally biased region" description="Acidic residues" evidence="1">
    <location>
        <begin position="547"/>
        <end position="558"/>
    </location>
</feature>
<dbReference type="Proteomes" id="UP000800035">
    <property type="component" value="Unassembled WGS sequence"/>
</dbReference>
<evidence type="ECO:0000259" key="3">
    <source>
        <dbReference type="Pfam" id="PF06985"/>
    </source>
</evidence>
<dbReference type="PANTHER" id="PTHR24148:SF78">
    <property type="entry name" value="HETEROKARYON INCOMPATIBILITY DOMAIN-CONTAINING PROTEIN"/>
    <property type="match status" value="1"/>
</dbReference>
<dbReference type="PANTHER" id="PTHR24148">
    <property type="entry name" value="ANKYRIN REPEAT DOMAIN-CONTAINING PROTEIN 39 HOMOLOG-RELATED"/>
    <property type="match status" value="1"/>
</dbReference>
<feature type="compositionally biased region" description="Low complexity" evidence="1">
    <location>
        <begin position="387"/>
        <end position="397"/>
    </location>
</feature>
<evidence type="ECO:0000256" key="1">
    <source>
        <dbReference type="SAM" id="MobiDB-lite"/>
    </source>
</evidence>
<sequence>MSTEHFQYMQLEEGQIRLLGLRQGRNQDERIECELYICELDNTPPYEALSYVWGDLHITRVISLQGSTFRVPENLYNALSRLRQRHTNRILWVDAICINQSNDAERRKQVSRMGDIYNKAESVVIYLGEPTEATDQSMDYMMQIEERGISQMPPTVKLSEVTGREDDLRLEGFRDILSRPWFQNIWVLQDIFNARAAVVHCGSKAVSSKTLARASELLLDKTDRLSQQVLDLMGGSRRDDRTKYQLYDLLQRFQHAEATDSRDKIYTLLGMVDDGYSKATILPDYFLSQKDLMRAVIAHLCFCESSSVPEPPYDTIDELLSNLNPIDNDILEKIFESSQEIDLESLLRHGSYYIRINRSLIEAASRNKTKGDEMVELLRRAIGQERSSSPTPSETSSVFSDVSAPSTNTSYPSENVEISVTHVVEILLTQDAFADLCRGGFHREDLEPARFTNNLRRMLKTFSRTLLGEGQSYSARLTAQLILGGSRRMAALIRARYDPSYEHIGSKLIDSNLDSTTETERRSRIEKFIQQLNAANIEGTKQSLDAIEDNSDSEDDPDTALHEGPAGGSSLDEIENFITSCQAFEALLESLRSFLKLSKFQDVSPSVAVLNHVQPQSMDQVPLQTDPDEPLPMLKEYSRGRSPIALPDLELPKDAFWLRVYERLSNWLTRIERPKAGLHRVQYTCSCGEPMFVDVNELKPGGLGRFQEQLTASLAGPQGQIPAESRAMFAGLPMMPQRAYVAGGSSGGVPNLPPMPDQTGPKESPGGSRTGLGGKQTVQTDDMGAVPRYLLLCVNTRNLTKLLHVDLRYIENDQFLFDCIRRRYWEARRHNSWHYGLLTPQWLTDRMPAAWGDWLGTLHLRVPRSAELIEFRLVPFHTNICPDKIRLGLPPEDQVKVEKNYHYDPCPTDVEVLSIPKFSHLLKPGIHSYDFWLKTFPKKLRAELAHQPAVVGWGLIIHEGWDWVVLLSNMLGLTILVGVAVVLYAIFTHDPAAAFGFGAYAVAVMTLLFTVNYLAWQEHESS</sequence>
<dbReference type="Pfam" id="PF06985">
    <property type="entry name" value="HET"/>
    <property type="match status" value="1"/>
</dbReference>
<accession>A0A6A5TKH6</accession>
<organism evidence="4 5">
    <name type="scientific">Byssothecium circinans</name>
    <dbReference type="NCBI Taxonomy" id="147558"/>
    <lineage>
        <taxon>Eukaryota</taxon>
        <taxon>Fungi</taxon>
        <taxon>Dikarya</taxon>
        <taxon>Ascomycota</taxon>
        <taxon>Pezizomycotina</taxon>
        <taxon>Dothideomycetes</taxon>
        <taxon>Pleosporomycetidae</taxon>
        <taxon>Pleosporales</taxon>
        <taxon>Massarineae</taxon>
        <taxon>Massarinaceae</taxon>
        <taxon>Byssothecium</taxon>
    </lineage>
</organism>
<evidence type="ECO:0000313" key="4">
    <source>
        <dbReference type="EMBL" id="KAF1951346.1"/>
    </source>
</evidence>
<protein>
    <submittedName>
        <fullName evidence="4">HET-domain-containing protein</fullName>
    </submittedName>
</protein>
<dbReference type="InterPro" id="IPR052895">
    <property type="entry name" value="HetReg/Transcr_Mod"/>
</dbReference>
<feature type="region of interest" description="Disordered" evidence="1">
    <location>
        <begin position="743"/>
        <end position="778"/>
    </location>
</feature>
<dbReference type="OrthoDB" id="194358at2759"/>
<feature type="region of interest" description="Disordered" evidence="1">
    <location>
        <begin position="382"/>
        <end position="412"/>
    </location>
</feature>
<gene>
    <name evidence="4" type="ORF">CC80DRAFT_454351</name>
</gene>
<feature type="compositionally biased region" description="Polar residues" evidence="1">
    <location>
        <begin position="398"/>
        <end position="412"/>
    </location>
</feature>
<reference evidence="4" key="1">
    <citation type="journal article" date="2020" name="Stud. Mycol.">
        <title>101 Dothideomycetes genomes: a test case for predicting lifestyles and emergence of pathogens.</title>
        <authorList>
            <person name="Haridas S."/>
            <person name="Albert R."/>
            <person name="Binder M."/>
            <person name="Bloem J."/>
            <person name="Labutti K."/>
            <person name="Salamov A."/>
            <person name="Andreopoulos B."/>
            <person name="Baker S."/>
            <person name="Barry K."/>
            <person name="Bills G."/>
            <person name="Bluhm B."/>
            <person name="Cannon C."/>
            <person name="Castanera R."/>
            <person name="Culley D."/>
            <person name="Daum C."/>
            <person name="Ezra D."/>
            <person name="Gonzalez J."/>
            <person name="Henrissat B."/>
            <person name="Kuo A."/>
            <person name="Liang C."/>
            <person name="Lipzen A."/>
            <person name="Lutzoni F."/>
            <person name="Magnuson J."/>
            <person name="Mondo S."/>
            <person name="Nolan M."/>
            <person name="Ohm R."/>
            <person name="Pangilinan J."/>
            <person name="Park H.-J."/>
            <person name="Ramirez L."/>
            <person name="Alfaro M."/>
            <person name="Sun H."/>
            <person name="Tritt A."/>
            <person name="Yoshinaga Y."/>
            <person name="Zwiers L.-H."/>
            <person name="Turgeon B."/>
            <person name="Goodwin S."/>
            <person name="Spatafora J."/>
            <person name="Crous P."/>
            <person name="Grigoriev I."/>
        </authorList>
    </citation>
    <scope>NUCLEOTIDE SEQUENCE</scope>
    <source>
        <strain evidence="4">CBS 675.92</strain>
    </source>
</reference>
<feature type="transmembrane region" description="Helical" evidence="2">
    <location>
        <begin position="963"/>
        <end position="987"/>
    </location>
</feature>
<evidence type="ECO:0000256" key="2">
    <source>
        <dbReference type="SAM" id="Phobius"/>
    </source>
</evidence>
<evidence type="ECO:0000313" key="5">
    <source>
        <dbReference type="Proteomes" id="UP000800035"/>
    </source>
</evidence>
<keyword evidence="5" id="KW-1185">Reference proteome</keyword>
<keyword evidence="2" id="KW-0812">Transmembrane</keyword>
<dbReference type="EMBL" id="ML977018">
    <property type="protein sequence ID" value="KAF1951346.1"/>
    <property type="molecule type" value="Genomic_DNA"/>
</dbReference>
<feature type="region of interest" description="Disordered" evidence="1">
    <location>
        <begin position="547"/>
        <end position="567"/>
    </location>
</feature>
<keyword evidence="2" id="KW-1133">Transmembrane helix</keyword>
<feature type="domain" description="Heterokaryon incompatibility" evidence="3">
    <location>
        <begin position="46"/>
        <end position="189"/>
    </location>
</feature>
<keyword evidence="2" id="KW-0472">Membrane</keyword>
<name>A0A6A5TKH6_9PLEO</name>
<dbReference type="InterPro" id="IPR010730">
    <property type="entry name" value="HET"/>
</dbReference>
<feature type="transmembrane region" description="Helical" evidence="2">
    <location>
        <begin position="994"/>
        <end position="1016"/>
    </location>
</feature>
<proteinExistence type="predicted"/>